<dbReference type="OrthoDB" id="167806at2759"/>
<keyword evidence="5" id="KW-0482">Metalloprotease</keyword>
<feature type="compositionally biased region" description="Acidic residues" evidence="6">
    <location>
        <begin position="51"/>
        <end position="64"/>
    </location>
</feature>
<dbReference type="GO" id="GO:0006508">
    <property type="term" value="P:proteolysis"/>
    <property type="evidence" value="ECO:0007669"/>
    <property type="project" value="UniProtKB-KW"/>
</dbReference>
<dbReference type="STRING" id="48709.A0A1D2N998"/>
<proteinExistence type="predicted"/>
<dbReference type="Proteomes" id="UP000094527">
    <property type="component" value="Unassembled WGS sequence"/>
</dbReference>
<keyword evidence="2" id="KW-0479">Metal-binding</keyword>
<evidence type="ECO:0000256" key="2">
    <source>
        <dbReference type="ARBA" id="ARBA00022723"/>
    </source>
</evidence>
<reference evidence="8 9" key="1">
    <citation type="journal article" date="2016" name="Genome Biol. Evol.">
        <title>Gene Family Evolution Reflects Adaptation to Soil Environmental Stressors in the Genome of the Collembolan Orchesella cincta.</title>
        <authorList>
            <person name="Faddeeva-Vakhrusheva A."/>
            <person name="Derks M.F."/>
            <person name="Anvar S.Y."/>
            <person name="Agamennone V."/>
            <person name="Suring W."/>
            <person name="Smit S."/>
            <person name="van Straalen N.M."/>
            <person name="Roelofs D."/>
        </authorList>
    </citation>
    <scope>NUCLEOTIDE SEQUENCE [LARGE SCALE GENOMIC DNA]</scope>
    <source>
        <tissue evidence="8">Mixed pool</tissue>
    </source>
</reference>
<feature type="compositionally biased region" description="Polar residues" evidence="6">
    <location>
        <begin position="638"/>
        <end position="648"/>
    </location>
</feature>
<dbReference type="InterPro" id="IPR000555">
    <property type="entry name" value="JAMM/MPN+_dom"/>
</dbReference>
<dbReference type="InterPro" id="IPR028090">
    <property type="entry name" value="JAB_dom_prok"/>
</dbReference>
<sequence>MRGGKEKSESVPVKSQQIVLILTPGGVMDGEVSSEAVENNNQNLKMAVDQRDDECEMMEVDDTDSPPASNNRTENNGTISNNNNAHSNNSDSAPPSPPPPPKMARLSKSTSRRSNSTNTNNSTSKPATPSSSSDQENKINSSSSSPTPTPTPMSDTPNDVVMNGPNHVSETDDEVCKIELDKKSDSGDGDGDSPSVGSSTPTPTTSNGPLLNFSSPTLTKRSVTLPMLLAAGILKPGEGTMSLEYHVRMQIHSVKRFSNLFRGQKFTGDLLENGQIRSQETSQVFSSPSAWAISCKAIINPDKIMRKSGCGWASIKYRVWFKRLREGSIDIKNIANGTSSSDNSDDEGDSYCVLKFGEHHESSPAMQSAQQLGAKILISCTQFKDIERLQPFHVRMSAEALALADLHSNVTNTETVGYISGHWNSDENCRVYTQLECFQGLKMDEVHPCRVLMPNSSSIDCDTERNRIALEIQRLGHDVVGWYHSHPRAPPQPSKDDISRQLDYQVMMKGASESAYIPCVGVIISPLCYSNQEDAKRSLVQFYWVMPPHENRPLELGRPMHIEYETYPSDNLDTKKLLLQLGSLVQFYKENKGLVDVNDLATGKLDSIIDTVGQWIPKIRCSEEFWEEVKQIFLAPLTSSEPNPNSVQESEKTTTSSMSSTGLNSACASNSTPNSMASASTPPTAPTPTPVDEPMQ</sequence>
<dbReference type="AlphaFoldDB" id="A0A1D2N998"/>
<protein>
    <submittedName>
        <fullName evidence="8">MPN domain-containing protein</fullName>
    </submittedName>
</protein>
<evidence type="ECO:0000313" key="9">
    <source>
        <dbReference type="Proteomes" id="UP000094527"/>
    </source>
</evidence>
<feature type="domain" description="MPN" evidence="7">
    <location>
        <begin position="394"/>
        <end position="545"/>
    </location>
</feature>
<dbReference type="InterPro" id="IPR050242">
    <property type="entry name" value="JAMM_MPN+_peptidase_M67A"/>
</dbReference>
<evidence type="ECO:0000313" key="8">
    <source>
        <dbReference type="EMBL" id="ODN01822.1"/>
    </source>
</evidence>
<dbReference type="GO" id="GO:0046872">
    <property type="term" value="F:metal ion binding"/>
    <property type="evidence" value="ECO:0007669"/>
    <property type="project" value="UniProtKB-KW"/>
</dbReference>
<dbReference type="OMA" id="GTMSLEY"/>
<name>A0A1D2N998_ORCCI</name>
<feature type="compositionally biased region" description="Basic and acidic residues" evidence="6">
    <location>
        <begin position="174"/>
        <end position="186"/>
    </location>
</feature>
<keyword evidence="4" id="KW-0862">Zinc</keyword>
<feature type="compositionally biased region" description="Low complexity" evidence="6">
    <location>
        <begin position="192"/>
        <end position="209"/>
    </location>
</feature>
<feature type="compositionally biased region" description="Low complexity" evidence="6">
    <location>
        <begin position="70"/>
        <end position="93"/>
    </location>
</feature>
<gene>
    <name evidence="8" type="ORF">Ocin01_04828</name>
</gene>
<dbReference type="InterPro" id="IPR037518">
    <property type="entry name" value="MPN"/>
</dbReference>
<dbReference type="Pfam" id="PF14464">
    <property type="entry name" value="Prok-JAB"/>
    <property type="match status" value="1"/>
</dbReference>
<feature type="compositionally biased region" description="Low complexity" evidence="6">
    <location>
        <begin position="107"/>
        <end position="159"/>
    </location>
</feature>
<dbReference type="GO" id="GO:0008237">
    <property type="term" value="F:metallopeptidase activity"/>
    <property type="evidence" value="ECO:0007669"/>
    <property type="project" value="UniProtKB-KW"/>
</dbReference>
<evidence type="ECO:0000256" key="3">
    <source>
        <dbReference type="ARBA" id="ARBA00022801"/>
    </source>
</evidence>
<feature type="region of interest" description="Disordered" evidence="6">
    <location>
        <begin position="638"/>
        <end position="696"/>
    </location>
</feature>
<dbReference type="SMART" id="SM00232">
    <property type="entry name" value="JAB_MPN"/>
    <property type="match status" value="1"/>
</dbReference>
<feature type="compositionally biased region" description="Pro residues" evidence="6">
    <location>
        <begin position="683"/>
        <end position="696"/>
    </location>
</feature>
<dbReference type="Gene3D" id="3.40.140.10">
    <property type="entry name" value="Cytidine Deaminase, domain 2"/>
    <property type="match status" value="1"/>
</dbReference>
<evidence type="ECO:0000256" key="1">
    <source>
        <dbReference type="ARBA" id="ARBA00022670"/>
    </source>
</evidence>
<dbReference type="SUPFAM" id="SSF102712">
    <property type="entry name" value="JAB1/MPN domain"/>
    <property type="match status" value="1"/>
</dbReference>
<dbReference type="EMBL" id="LJIJ01000137">
    <property type="protein sequence ID" value="ODN01822.1"/>
    <property type="molecule type" value="Genomic_DNA"/>
</dbReference>
<evidence type="ECO:0000259" key="7">
    <source>
        <dbReference type="PROSITE" id="PS50249"/>
    </source>
</evidence>
<evidence type="ECO:0000256" key="6">
    <source>
        <dbReference type="SAM" id="MobiDB-lite"/>
    </source>
</evidence>
<evidence type="ECO:0000256" key="4">
    <source>
        <dbReference type="ARBA" id="ARBA00022833"/>
    </source>
</evidence>
<evidence type="ECO:0000256" key="5">
    <source>
        <dbReference type="ARBA" id="ARBA00023049"/>
    </source>
</evidence>
<organism evidence="8 9">
    <name type="scientific">Orchesella cincta</name>
    <name type="common">Springtail</name>
    <name type="synonym">Podura cincta</name>
    <dbReference type="NCBI Taxonomy" id="48709"/>
    <lineage>
        <taxon>Eukaryota</taxon>
        <taxon>Metazoa</taxon>
        <taxon>Ecdysozoa</taxon>
        <taxon>Arthropoda</taxon>
        <taxon>Hexapoda</taxon>
        <taxon>Collembola</taxon>
        <taxon>Entomobryomorpha</taxon>
        <taxon>Entomobryoidea</taxon>
        <taxon>Orchesellidae</taxon>
        <taxon>Orchesellinae</taxon>
        <taxon>Orchesella</taxon>
    </lineage>
</organism>
<comment type="caution">
    <text evidence="8">The sequence shown here is derived from an EMBL/GenBank/DDBJ whole genome shotgun (WGS) entry which is preliminary data.</text>
</comment>
<dbReference type="InterPro" id="IPR040843">
    <property type="entry name" value="RAMA"/>
</dbReference>
<keyword evidence="3" id="KW-0378">Hydrolase</keyword>
<dbReference type="PANTHER" id="PTHR10410">
    <property type="entry name" value="EUKARYOTIC TRANSLATION INITIATION FACTOR 3 -RELATED"/>
    <property type="match status" value="1"/>
</dbReference>
<dbReference type="Pfam" id="PF18755">
    <property type="entry name" value="RAMA"/>
    <property type="match status" value="1"/>
</dbReference>
<feature type="region of interest" description="Disordered" evidence="6">
    <location>
        <begin position="34"/>
        <end position="215"/>
    </location>
</feature>
<accession>A0A1D2N998</accession>
<dbReference type="PROSITE" id="PS50249">
    <property type="entry name" value="MPN"/>
    <property type="match status" value="1"/>
</dbReference>
<feature type="compositionally biased region" description="Low complexity" evidence="6">
    <location>
        <begin position="668"/>
        <end position="682"/>
    </location>
</feature>
<keyword evidence="9" id="KW-1185">Reference proteome</keyword>
<keyword evidence="1" id="KW-0645">Protease</keyword>